<feature type="region of interest" description="Disordered" evidence="1">
    <location>
        <begin position="246"/>
        <end position="318"/>
    </location>
</feature>
<evidence type="ECO:0000313" key="5">
    <source>
        <dbReference type="Proteomes" id="UP000059188"/>
    </source>
</evidence>
<feature type="compositionally biased region" description="Low complexity" evidence="1">
    <location>
        <begin position="278"/>
        <end position="293"/>
    </location>
</feature>
<dbReference type="OrthoDB" id="3213429at2759"/>
<dbReference type="HOGENOM" id="CLU_767573_0_0_1"/>
<feature type="region of interest" description="Disordered" evidence="1">
    <location>
        <begin position="371"/>
        <end position="392"/>
    </location>
</feature>
<dbReference type="EMBL" id="LN679110">
    <property type="protein sequence ID" value="CEL53003.1"/>
    <property type="molecule type" value="Genomic_DNA"/>
</dbReference>
<proteinExistence type="predicted"/>
<feature type="compositionally biased region" description="Low complexity" evidence="1">
    <location>
        <begin position="95"/>
        <end position="107"/>
    </location>
</feature>
<reference evidence="2 4" key="2">
    <citation type="journal article" date="2013" name="J. Biotechnol.">
        <title>Establishment and interpretation of the genome sequence of the phytopathogenic fungus Rhizoctonia solani AG1-IB isolate 7/3/14.</title>
        <authorList>
            <person name="Wibberg D.W."/>
            <person name="Jelonek L.J."/>
            <person name="Rupp O.R."/>
            <person name="Hennig M.H."/>
            <person name="Eikmeyer F.E."/>
            <person name="Goesmann A.G."/>
            <person name="Hartmann A.H."/>
            <person name="Borriss R.B."/>
            <person name="Grosch R.G."/>
            <person name="Puehler A.P."/>
            <person name="Schlueter A.S."/>
        </authorList>
    </citation>
    <scope>NUCLEOTIDE SEQUENCE [LARGE SCALE GENOMIC DNA]</scope>
    <source>
        <strain evidence="4">AG1-IB / isolate 7/3/14</strain>
        <strain evidence="2">Isolate 7/3/14</strain>
    </source>
</reference>
<reference evidence="3 5" key="3">
    <citation type="submission" date="2014-11" db="EMBL/GenBank/DDBJ databases">
        <authorList>
            <person name="Wibberg Daniel"/>
        </authorList>
    </citation>
    <scope>NUCLEOTIDE SEQUENCE [LARGE SCALE GENOMIC DNA]</scope>
    <source>
        <strain evidence="3">Rhizoctonia solani AG1-IB 7/3/14</strain>
    </source>
</reference>
<evidence type="ECO:0000313" key="3">
    <source>
        <dbReference type="EMBL" id="CEL53003.1"/>
    </source>
</evidence>
<evidence type="ECO:0000256" key="1">
    <source>
        <dbReference type="SAM" id="MobiDB-lite"/>
    </source>
</evidence>
<protein>
    <submittedName>
        <fullName evidence="2">Uncharacterized protein</fullName>
    </submittedName>
</protein>
<sequence>MTQPRDYRRMLYRLDRATKHESVPALVQHMMDETVLDGILELRMITSTSQAGSTGQPTQTHLPSTFISFRREGREVNAVALYGPRYSRKAPNNSPPGRSSAHSSSDLHNSSLEVIKRYQPRTTLVWVFSPLVQRILNEGASTVLFECRSYLASSDVAREVRAADVAAAAAAAERREQQYQHPPPTVTYQNPDAMYDPNMYGWHANQDQSGMQMQTNYPAFAVASSAWNPGATYPLNNSLDVPYIEQQTNHPGYNHATFEQSYMPHPPNDSNYSHTSLPSTHSSQRSQRPSSRSPPKPHRTTPSPPRVERAEDPATELLTRRAPFKRMLGYAGKQHDGSVAVYELADEVAAVAFTDTMSGIGMTGVEAMARPTRHNSPHANHSIHGSGSSRRI</sequence>
<feature type="compositionally biased region" description="Polar residues" evidence="1">
    <location>
        <begin position="268"/>
        <end position="277"/>
    </location>
</feature>
<gene>
    <name evidence="2" type="ORF">BN14_04313</name>
    <name evidence="3" type="ORF">RSOLAG1IB_06071</name>
</gene>
<organism evidence="2 4">
    <name type="scientific">Thanatephorus cucumeris (strain AG1-IB / isolate 7/3/14)</name>
    <name type="common">Lettuce bottom rot fungus</name>
    <name type="synonym">Rhizoctonia solani</name>
    <dbReference type="NCBI Taxonomy" id="1108050"/>
    <lineage>
        <taxon>Eukaryota</taxon>
        <taxon>Fungi</taxon>
        <taxon>Dikarya</taxon>
        <taxon>Basidiomycota</taxon>
        <taxon>Agaricomycotina</taxon>
        <taxon>Agaricomycetes</taxon>
        <taxon>Cantharellales</taxon>
        <taxon>Ceratobasidiaceae</taxon>
        <taxon>Rhizoctonia</taxon>
        <taxon>Rhizoctonia solani AG-1</taxon>
    </lineage>
</organism>
<feature type="region of interest" description="Disordered" evidence="1">
    <location>
        <begin position="81"/>
        <end position="107"/>
    </location>
</feature>
<dbReference type="Proteomes" id="UP000012065">
    <property type="component" value="Unassembled WGS sequence"/>
</dbReference>
<keyword evidence="5" id="KW-1185">Reference proteome</keyword>
<accession>M5BSU3</accession>
<dbReference type="AlphaFoldDB" id="M5BSU3"/>
<reference evidence="2" key="1">
    <citation type="submission" date="2012-10" db="EMBL/GenBank/DDBJ databases">
        <authorList>
            <person name="Jelonek L."/>
        </authorList>
    </citation>
    <scope>NUCLEOTIDE SEQUENCE</scope>
    <source>
        <strain evidence="2">Isolate 7/3/14</strain>
    </source>
</reference>
<evidence type="ECO:0000313" key="4">
    <source>
        <dbReference type="Proteomes" id="UP000012065"/>
    </source>
</evidence>
<dbReference type="Proteomes" id="UP000059188">
    <property type="component" value="Unassembled WGS sequence"/>
</dbReference>
<dbReference type="EMBL" id="CAOJ01006219">
    <property type="protein sequence ID" value="CCO30286.1"/>
    <property type="molecule type" value="Genomic_DNA"/>
</dbReference>
<evidence type="ECO:0000313" key="2">
    <source>
        <dbReference type="EMBL" id="CCO30286.1"/>
    </source>
</evidence>
<name>M5BSU3_THACB</name>
<feature type="compositionally biased region" description="Polar residues" evidence="1">
    <location>
        <begin position="377"/>
        <end position="392"/>
    </location>
</feature>